<dbReference type="InterPro" id="IPR054384">
    <property type="entry name" value="SecDF_P1_head"/>
</dbReference>
<keyword evidence="2" id="KW-1003">Cell membrane</keyword>
<keyword evidence="7" id="KW-0472">Membrane</keyword>
<dbReference type="Pfam" id="PF22599">
    <property type="entry name" value="SecDF_P1_head"/>
    <property type="match status" value="1"/>
</dbReference>
<reference evidence="10" key="1">
    <citation type="journal article" date="2014" name="Int. J. Syst. Evol. Microbiol.">
        <title>Complete genome sequence of Corynebacterium casei LMG S-19264T (=DSM 44701T), isolated from a smear-ripened cheese.</title>
        <authorList>
            <consortium name="US DOE Joint Genome Institute (JGI-PGF)"/>
            <person name="Walter F."/>
            <person name="Albersmeier A."/>
            <person name="Kalinowski J."/>
            <person name="Ruckert C."/>
        </authorList>
    </citation>
    <scope>NUCLEOTIDE SEQUENCE</scope>
    <source>
        <strain evidence="10">CGMCC 4.7201</strain>
    </source>
</reference>
<dbReference type="EMBL" id="BMMS01000010">
    <property type="protein sequence ID" value="GGO87820.1"/>
    <property type="molecule type" value="Genomic_DNA"/>
</dbReference>
<evidence type="ECO:0000256" key="6">
    <source>
        <dbReference type="ARBA" id="ARBA00023010"/>
    </source>
</evidence>
<reference evidence="10" key="2">
    <citation type="submission" date="2020-09" db="EMBL/GenBank/DDBJ databases">
        <authorList>
            <person name="Sun Q."/>
            <person name="Zhou Y."/>
        </authorList>
    </citation>
    <scope>NUCLEOTIDE SEQUENCE</scope>
    <source>
        <strain evidence="10">CGMCC 4.7201</strain>
    </source>
</reference>
<name>A0A917ZP86_9ACTN</name>
<sequence length="286" mass="28895">MSAAAVTVLAAAVLTGCSDGSDGSDKNSSRRSGGPAPDGLPGTDSASITFTPVDALSADQLKRTADRMRRRTELMHLSGAGVSVEDGHITVTARGDEADRLSGLGREGALDFRPVTAVVPASGSGASSPPAEVRRQLDALTCPAAPAKAPPEPSGPLLACAQDGQEKFALGPVAVRGSEVRDASASISPDSGGWQINVTFSAKGAKRFGDLTQKLAAEQPTGGNRLAIVLDGVVMSAPSVMSRIPGGKVQISGGFTRDKAEELAAAIGSGSLPTRLEGSEVTRPKG</sequence>
<feature type="domain" description="SecDF P1 head subdomain" evidence="9">
    <location>
        <begin position="163"/>
        <end position="273"/>
    </location>
</feature>
<evidence type="ECO:0000256" key="3">
    <source>
        <dbReference type="ARBA" id="ARBA00022692"/>
    </source>
</evidence>
<evidence type="ECO:0000256" key="8">
    <source>
        <dbReference type="SAM" id="MobiDB-lite"/>
    </source>
</evidence>
<proteinExistence type="predicted"/>
<dbReference type="PANTHER" id="PTHR30081">
    <property type="entry name" value="PROTEIN-EXPORT MEMBRANE PROTEIN SEC"/>
    <property type="match status" value="1"/>
</dbReference>
<evidence type="ECO:0000256" key="4">
    <source>
        <dbReference type="ARBA" id="ARBA00022927"/>
    </source>
</evidence>
<evidence type="ECO:0000313" key="10">
    <source>
        <dbReference type="EMBL" id="GGO87820.1"/>
    </source>
</evidence>
<protein>
    <recommendedName>
        <fullName evidence="9">SecDF P1 head subdomain domain-containing protein</fullName>
    </recommendedName>
</protein>
<feature type="region of interest" description="Disordered" evidence="8">
    <location>
        <begin position="16"/>
        <end position="48"/>
    </location>
</feature>
<comment type="caution">
    <text evidence="10">The sequence shown here is derived from an EMBL/GenBank/DDBJ whole genome shotgun (WGS) entry which is preliminary data.</text>
</comment>
<organism evidence="10 11">
    <name type="scientific">Wenjunlia tyrosinilytica</name>
    <dbReference type="NCBI Taxonomy" id="1544741"/>
    <lineage>
        <taxon>Bacteria</taxon>
        <taxon>Bacillati</taxon>
        <taxon>Actinomycetota</taxon>
        <taxon>Actinomycetes</taxon>
        <taxon>Kitasatosporales</taxon>
        <taxon>Streptomycetaceae</taxon>
        <taxon>Wenjunlia</taxon>
    </lineage>
</organism>
<evidence type="ECO:0000256" key="2">
    <source>
        <dbReference type="ARBA" id="ARBA00022475"/>
    </source>
</evidence>
<evidence type="ECO:0000259" key="9">
    <source>
        <dbReference type="Pfam" id="PF22599"/>
    </source>
</evidence>
<keyword evidence="3" id="KW-0812">Transmembrane</keyword>
<keyword evidence="6" id="KW-0811">Translocation</keyword>
<dbReference type="GO" id="GO:0015031">
    <property type="term" value="P:protein transport"/>
    <property type="evidence" value="ECO:0007669"/>
    <property type="project" value="UniProtKB-KW"/>
</dbReference>
<gene>
    <name evidence="10" type="ORF">GCM10012280_27170</name>
</gene>
<dbReference type="Gene3D" id="3.30.1360.200">
    <property type="match status" value="1"/>
</dbReference>
<dbReference type="GO" id="GO:0005886">
    <property type="term" value="C:plasma membrane"/>
    <property type="evidence" value="ECO:0007669"/>
    <property type="project" value="TreeGrafter"/>
</dbReference>
<dbReference type="InterPro" id="IPR022813">
    <property type="entry name" value="SecD/SecF_arch_bac"/>
</dbReference>
<keyword evidence="1" id="KW-0813">Transport</keyword>
<dbReference type="AlphaFoldDB" id="A0A917ZP86"/>
<evidence type="ECO:0000256" key="7">
    <source>
        <dbReference type="ARBA" id="ARBA00023136"/>
    </source>
</evidence>
<dbReference type="PANTHER" id="PTHR30081:SF1">
    <property type="entry name" value="PROTEIN TRANSLOCASE SUBUNIT SECD"/>
    <property type="match status" value="1"/>
</dbReference>
<keyword evidence="11" id="KW-1185">Reference proteome</keyword>
<evidence type="ECO:0000256" key="1">
    <source>
        <dbReference type="ARBA" id="ARBA00022448"/>
    </source>
</evidence>
<keyword evidence="5" id="KW-1133">Transmembrane helix</keyword>
<dbReference type="Proteomes" id="UP000641932">
    <property type="component" value="Unassembled WGS sequence"/>
</dbReference>
<keyword evidence="4" id="KW-0653">Protein transport</keyword>
<evidence type="ECO:0000313" key="11">
    <source>
        <dbReference type="Proteomes" id="UP000641932"/>
    </source>
</evidence>
<accession>A0A917ZP86</accession>
<evidence type="ECO:0000256" key="5">
    <source>
        <dbReference type="ARBA" id="ARBA00022989"/>
    </source>
</evidence>